<dbReference type="InterPro" id="IPR029066">
    <property type="entry name" value="PLP-binding_barrel"/>
</dbReference>
<evidence type="ECO:0000256" key="2">
    <source>
        <dbReference type="ARBA" id="ARBA00023239"/>
    </source>
</evidence>
<dbReference type="PANTHER" id="PTHR28004">
    <property type="entry name" value="ZGC:162816-RELATED"/>
    <property type="match status" value="1"/>
</dbReference>
<feature type="region of interest" description="Disordered" evidence="3">
    <location>
        <begin position="355"/>
        <end position="375"/>
    </location>
</feature>
<feature type="domain" description="D-serine dehydratase-like" evidence="4">
    <location>
        <begin position="317"/>
        <end position="444"/>
    </location>
</feature>
<dbReference type="EMBL" id="JBHMQT010000018">
    <property type="protein sequence ID" value="MFC0862856.1"/>
    <property type="molecule type" value="Genomic_DNA"/>
</dbReference>
<dbReference type="InterPro" id="IPR001608">
    <property type="entry name" value="Ala_racemase_N"/>
</dbReference>
<dbReference type="EC" id="5.1.1.1" evidence="5"/>
<name>A0ABV6U6W2_9ACTN</name>
<dbReference type="SMART" id="SM01119">
    <property type="entry name" value="D-ser_dehydrat"/>
    <property type="match status" value="1"/>
</dbReference>
<comment type="similarity">
    <text evidence="1">Belongs to the DSD1 family.</text>
</comment>
<evidence type="ECO:0000313" key="6">
    <source>
        <dbReference type="Proteomes" id="UP001589870"/>
    </source>
</evidence>
<accession>A0ABV6U6W2</accession>
<dbReference type="GO" id="GO:0008784">
    <property type="term" value="F:alanine racemase activity"/>
    <property type="evidence" value="ECO:0007669"/>
    <property type="project" value="UniProtKB-EC"/>
</dbReference>
<dbReference type="Proteomes" id="UP001589870">
    <property type="component" value="Unassembled WGS sequence"/>
</dbReference>
<evidence type="ECO:0000256" key="1">
    <source>
        <dbReference type="ARBA" id="ARBA00005323"/>
    </source>
</evidence>
<dbReference type="PANTHER" id="PTHR28004:SF8">
    <property type="entry name" value="D-SERINE DEAMINASE"/>
    <property type="match status" value="1"/>
</dbReference>
<sequence length="457" mass="48281">MSFADRLERPEIVIDWSTRGFLRPGSPIAAEEFAVAGHSLFGGAFTWPVMVAKRSALEHNLAALARFAAEHGLAFAPHGKTTMSPELFQAQLDAGAWGISAATPAQVLVCRKFGVPRVLLANEIFDVAALRWLAAEIEHFEFLCYVDSAEGVRVLDEAAGAVPFRVLIELGHEGGRTGCRGTAALLEVAEAVREARGVELAGVACYEGTQPGAGGVRAFLREFREAAEAVAPYVTGQMIVSAGGSAWFDLVAEELSPLTGESGLNALAILRSGAYIAHDDGFYREHTPYNRIAPGAGGLVGGLVGGQVGGMAGLRPALEVWAQVLSVPEPGLAFVGMGKRDVPYDLDLPVARAVRHGPSGETMPINGPNRDGPNRDGPKVVKVWDQHAQVVWNAQGAAGAGPQPRDLGPRDLGPGDLGPGDLVAFGISHPCTAFDKWRVIPVVDDDYVVVDLIATFF</sequence>
<proteinExistence type="inferred from homology"/>
<dbReference type="Pfam" id="PF14031">
    <property type="entry name" value="D-ser_dehydrat"/>
    <property type="match status" value="1"/>
</dbReference>
<evidence type="ECO:0000256" key="3">
    <source>
        <dbReference type="SAM" id="MobiDB-lite"/>
    </source>
</evidence>
<dbReference type="Gene3D" id="3.20.20.10">
    <property type="entry name" value="Alanine racemase"/>
    <property type="match status" value="1"/>
</dbReference>
<evidence type="ECO:0000313" key="5">
    <source>
        <dbReference type="EMBL" id="MFC0862856.1"/>
    </source>
</evidence>
<dbReference type="InterPro" id="IPR026956">
    <property type="entry name" value="D-ser_dehydrat-like_dom"/>
</dbReference>
<dbReference type="Gene3D" id="2.40.37.20">
    <property type="entry name" value="D-serine dehydratase-like domain"/>
    <property type="match status" value="1"/>
</dbReference>
<reference evidence="5 6" key="1">
    <citation type="submission" date="2024-09" db="EMBL/GenBank/DDBJ databases">
        <authorList>
            <person name="Sun Q."/>
            <person name="Mori K."/>
        </authorList>
    </citation>
    <scope>NUCLEOTIDE SEQUENCE [LARGE SCALE GENOMIC DNA]</scope>
    <source>
        <strain evidence="5 6">TBRC 1851</strain>
    </source>
</reference>
<keyword evidence="5" id="KW-0413">Isomerase</keyword>
<keyword evidence="2" id="KW-0456">Lyase</keyword>
<gene>
    <name evidence="5" type="ORF">ACFHYQ_11185</name>
</gene>
<dbReference type="Pfam" id="PF01168">
    <property type="entry name" value="Ala_racemase_N"/>
    <property type="match status" value="1"/>
</dbReference>
<protein>
    <submittedName>
        <fullName evidence="5">Alanine racemase</fullName>
        <ecNumber evidence="5">5.1.1.1</ecNumber>
    </submittedName>
</protein>
<dbReference type="SUPFAM" id="SSF51419">
    <property type="entry name" value="PLP-binding barrel"/>
    <property type="match status" value="1"/>
</dbReference>
<dbReference type="InterPro" id="IPR051466">
    <property type="entry name" value="D-amino_acid_metab_enzyme"/>
</dbReference>
<organism evidence="5 6">
    <name type="scientific">Sphaerimonospora cavernae</name>
    <dbReference type="NCBI Taxonomy" id="1740611"/>
    <lineage>
        <taxon>Bacteria</taxon>
        <taxon>Bacillati</taxon>
        <taxon>Actinomycetota</taxon>
        <taxon>Actinomycetes</taxon>
        <taxon>Streptosporangiales</taxon>
        <taxon>Streptosporangiaceae</taxon>
        <taxon>Sphaerimonospora</taxon>
    </lineage>
</organism>
<keyword evidence="6" id="KW-1185">Reference proteome</keyword>
<comment type="caution">
    <text evidence="5">The sequence shown here is derived from an EMBL/GenBank/DDBJ whole genome shotgun (WGS) entry which is preliminary data.</text>
</comment>
<evidence type="ECO:0000259" key="4">
    <source>
        <dbReference type="SMART" id="SM01119"/>
    </source>
</evidence>
<dbReference type="RefSeq" id="WP_394301044.1">
    <property type="nucleotide sequence ID" value="NZ_JBHMQT010000018.1"/>
</dbReference>
<dbReference type="InterPro" id="IPR042208">
    <property type="entry name" value="D-ser_dehydrat-like_sf"/>
</dbReference>